<name>A0ABY7DTT9_MYAAR</name>
<sequence length="70" mass="7830">MASLNAVMDSVKTMITPEVSVMDTVKAMIPPEVTNDGKTEPKMELISVQIEQEDQAKRKQTFMDDNCKLV</sequence>
<organism evidence="1 2">
    <name type="scientific">Mya arenaria</name>
    <name type="common">Soft-shell clam</name>
    <dbReference type="NCBI Taxonomy" id="6604"/>
    <lineage>
        <taxon>Eukaryota</taxon>
        <taxon>Metazoa</taxon>
        <taxon>Spiralia</taxon>
        <taxon>Lophotrochozoa</taxon>
        <taxon>Mollusca</taxon>
        <taxon>Bivalvia</taxon>
        <taxon>Autobranchia</taxon>
        <taxon>Heteroconchia</taxon>
        <taxon>Euheterodonta</taxon>
        <taxon>Imparidentia</taxon>
        <taxon>Neoheterodontei</taxon>
        <taxon>Myida</taxon>
        <taxon>Myoidea</taxon>
        <taxon>Myidae</taxon>
        <taxon>Mya</taxon>
    </lineage>
</organism>
<proteinExistence type="predicted"/>
<keyword evidence="2" id="KW-1185">Reference proteome</keyword>
<protein>
    <submittedName>
        <fullName evidence="1">Uncharacterized protein</fullName>
    </submittedName>
</protein>
<reference evidence="1" key="1">
    <citation type="submission" date="2022-11" db="EMBL/GenBank/DDBJ databases">
        <title>Centuries of genome instability and evolution in soft-shell clam transmissible cancer (bioRxiv).</title>
        <authorList>
            <person name="Hart S.F.M."/>
            <person name="Yonemitsu M.A."/>
            <person name="Giersch R.M."/>
            <person name="Beal B.F."/>
            <person name="Arriagada G."/>
            <person name="Davis B.W."/>
            <person name="Ostrander E.A."/>
            <person name="Goff S.P."/>
            <person name="Metzger M.J."/>
        </authorList>
    </citation>
    <scope>NUCLEOTIDE SEQUENCE</scope>
    <source>
        <strain evidence="1">MELC-2E11</strain>
        <tissue evidence="1">Siphon/mantle</tissue>
    </source>
</reference>
<evidence type="ECO:0000313" key="2">
    <source>
        <dbReference type="Proteomes" id="UP001164746"/>
    </source>
</evidence>
<gene>
    <name evidence="1" type="ORF">MAR_007671</name>
</gene>
<accession>A0ABY7DTT9</accession>
<evidence type="ECO:0000313" key="1">
    <source>
        <dbReference type="EMBL" id="WAR01113.1"/>
    </source>
</evidence>
<dbReference type="EMBL" id="CP111015">
    <property type="protein sequence ID" value="WAR01113.1"/>
    <property type="molecule type" value="Genomic_DNA"/>
</dbReference>
<dbReference type="Proteomes" id="UP001164746">
    <property type="component" value="Chromosome 4"/>
</dbReference>